<protein>
    <submittedName>
        <fullName evidence="4">Sigma70_r3 domain-containing protein</fullName>
    </submittedName>
</protein>
<proteinExistence type="predicted"/>
<dbReference type="OrthoDB" id="435460at2759"/>
<name>A0A0R3WMP4_HYDTA</name>
<dbReference type="Pfam" id="PF11626">
    <property type="entry name" value="Rap1_C"/>
    <property type="match status" value="1"/>
</dbReference>
<evidence type="ECO:0000313" key="4">
    <source>
        <dbReference type="WBParaSite" id="TTAC_0000203201-mRNA-1"/>
    </source>
</evidence>
<dbReference type="STRING" id="6205.A0A0R3WMP4"/>
<dbReference type="WBParaSite" id="TTAC_0000203201-mRNA-1">
    <property type="protein sequence ID" value="TTAC_0000203201-mRNA-1"/>
    <property type="gene ID" value="TTAC_0000203201"/>
</dbReference>
<organism evidence="4">
    <name type="scientific">Hydatigena taeniaeformis</name>
    <name type="common">Feline tapeworm</name>
    <name type="synonym">Taenia taeniaeformis</name>
    <dbReference type="NCBI Taxonomy" id="6205"/>
    <lineage>
        <taxon>Eukaryota</taxon>
        <taxon>Metazoa</taxon>
        <taxon>Spiralia</taxon>
        <taxon>Lophotrochozoa</taxon>
        <taxon>Platyhelminthes</taxon>
        <taxon>Cestoda</taxon>
        <taxon>Eucestoda</taxon>
        <taxon>Cyclophyllidea</taxon>
        <taxon>Taeniidae</taxon>
        <taxon>Hydatigera</taxon>
    </lineage>
</organism>
<reference evidence="2 3" key="2">
    <citation type="submission" date="2018-11" db="EMBL/GenBank/DDBJ databases">
        <authorList>
            <consortium name="Pathogen Informatics"/>
        </authorList>
    </citation>
    <scope>NUCLEOTIDE SEQUENCE [LARGE SCALE GENOMIC DNA]</scope>
</reference>
<feature type="domain" description="TRF2-interacting telomeric protein/Rap1 C-terminal" evidence="1">
    <location>
        <begin position="33"/>
        <end position="104"/>
    </location>
</feature>
<dbReference type="AlphaFoldDB" id="A0A0R3WMP4"/>
<evidence type="ECO:0000259" key="1">
    <source>
        <dbReference type="Pfam" id="PF11626"/>
    </source>
</evidence>
<dbReference type="Proteomes" id="UP000274429">
    <property type="component" value="Unassembled WGS sequence"/>
</dbReference>
<evidence type="ECO:0000313" key="3">
    <source>
        <dbReference type="Proteomes" id="UP000274429"/>
    </source>
</evidence>
<accession>A0A0R3WMP4</accession>
<dbReference type="EMBL" id="UYWX01000688">
    <property type="protein sequence ID" value="VDM18759.1"/>
    <property type="molecule type" value="Genomic_DNA"/>
</dbReference>
<gene>
    <name evidence="2" type="ORF">TTAC_LOCUS2019</name>
</gene>
<dbReference type="InterPro" id="IPR021661">
    <property type="entry name" value="Rap1_C"/>
</dbReference>
<sequence length="120" mass="13277">MQPCPTADLHEILSRVSEFTRQLDYFAKRHRLSSTDAALLLHVTSGDVEAAGRILSGASADFDDTSSFWYPSDDAHLLSLSSADIHAVYQKFGPKEVSRRLVYLADQSLFSSSLSPHPNH</sequence>
<keyword evidence="3" id="KW-1185">Reference proteome</keyword>
<evidence type="ECO:0000313" key="2">
    <source>
        <dbReference type="EMBL" id="VDM18759.1"/>
    </source>
</evidence>
<reference evidence="4" key="1">
    <citation type="submission" date="2017-02" db="UniProtKB">
        <authorList>
            <consortium name="WormBaseParasite"/>
        </authorList>
    </citation>
    <scope>IDENTIFICATION</scope>
</reference>